<evidence type="ECO:0000256" key="10">
    <source>
        <dbReference type="RuleBase" id="RU368008"/>
    </source>
</evidence>
<proteinExistence type="inferred from homology"/>
<keyword evidence="4" id="KW-0677">Repeat</keyword>
<evidence type="ECO:0000256" key="3">
    <source>
        <dbReference type="ARBA" id="ARBA00022448"/>
    </source>
</evidence>
<dbReference type="OrthoDB" id="44467at2759"/>
<comment type="subunit">
    <text evidence="10">Monomer.</text>
</comment>
<comment type="similarity">
    <text evidence="2 9">Belongs to the mitochondrial carrier (TC 2.A.29) family.</text>
</comment>
<keyword evidence="6" id="KW-1133">Transmembrane helix</keyword>
<sequence>MLANLYKRLEILENMREHFIEIYLDCLSEKQKQELIEIFIILQKFLTKNYFQMGDFFRDFLIGGISAAVLKTVFAPFHIIKLHTSHDYNKVGKRYKGIIDCFISFLREEGFAMWRGNLANVIRIFPVQALNFAFKDAYRKFFSPFDSKNEKLLFFLGNMASGSAAGAASLITFHPLDFGRTRLDADFGMKHKKKFTDLTNCLSKVYKSDGFIGLYRYFGVSVLQVSLFRGLKFGTYDTAKETIFQKKLMSNIFAKCIAYFITHIVDFISRPLDTIRRMMMQLKRADILYKNTLDCAVNIARKEGTQAFFKGPIYYKEYYSFVLVLYDESNQLIAQRSKSA</sequence>
<dbReference type="InterPro" id="IPR002113">
    <property type="entry name" value="ADT_euk_type"/>
</dbReference>
<comment type="caution">
    <text evidence="11">The sequence shown here is derived from an EMBL/GenBank/DDBJ whole genome shotgun (WGS) entry which is preliminary data.</text>
</comment>
<feature type="repeat" description="Solcar" evidence="8">
    <location>
        <begin position="246"/>
        <end position="336"/>
    </location>
</feature>
<keyword evidence="12" id="KW-1185">Reference proteome</keyword>
<dbReference type="GO" id="GO:0005471">
    <property type="term" value="F:ATP:ADP antiporter activity"/>
    <property type="evidence" value="ECO:0007669"/>
    <property type="project" value="UniProtKB-UniRule"/>
</dbReference>
<evidence type="ECO:0000313" key="11">
    <source>
        <dbReference type="EMBL" id="CAD8140242.1"/>
    </source>
</evidence>
<name>A0A8S1SPB4_PAROT</name>
<gene>
    <name evidence="11" type="ORF">POCTA_138.1.T0110306</name>
</gene>
<keyword evidence="5" id="KW-0999">Mitochondrion inner membrane</keyword>
<keyword evidence="3 9" id="KW-0813">Transport</keyword>
<dbReference type="PANTHER" id="PTHR45635">
    <property type="entry name" value="ADP,ATP CARRIER PROTEIN 1-RELATED-RELATED"/>
    <property type="match status" value="1"/>
</dbReference>
<organism evidence="11 12">
    <name type="scientific">Paramecium octaurelia</name>
    <dbReference type="NCBI Taxonomy" id="43137"/>
    <lineage>
        <taxon>Eukaryota</taxon>
        <taxon>Sar</taxon>
        <taxon>Alveolata</taxon>
        <taxon>Ciliophora</taxon>
        <taxon>Intramacronucleata</taxon>
        <taxon>Oligohymenophorea</taxon>
        <taxon>Peniculida</taxon>
        <taxon>Parameciidae</taxon>
        <taxon>Paramecium</taxon>
    </lineage>
</organism>
<protein>
    <recommendedName>
        <fullName evidence="10">ADP/ATP translocase</fullName>
    </recommendedName>
    <alternativeName>
        <fullName evidence="10">ADP,ATP carrier protein</fullName>
    </alternativeName>
</protein>
<dbReference type="AlphaFoldDB" id="A0A8S1SPB4"/>
<dbReference type="GO" id="GO:0140021">
    <property type="term" value="P:mitochondrial ADP transmembrane transport"/>
    <property type="evidence" value="ECO:0007669"/>
    <property type="project" value="InterPro"/>
</dbReference>
<dbReference type="GO" id="GO:1990544">
    <property type="term" value="P:mitochondrial ATP transmembrane transport"/>
    <property type="evidence" value="ECO:0007669"/>
    <property type="project" value="InterPro"/>
</dbReference>
<evidence type="ECO:0000313" key="12">
    <source>
        <dbReference type="Proteomes" id="UP000683925"/>
    </source>
</evidence>
<evidence type="ECO:0000256" key="2">
    <source>
        <dbReference type="ARBA" id="ARBA00006375"/>
    </source>
</evidence>
<dbReference type="OMA" id="FAMWRGN"/>
<evidence type="ECO:0000256" key="9">
    <source>
        <dbReference type="RuleBase" id="RU000488"/>
    </source>
</evidence>
<comment type="subcellular location">
    <subcellularLocation>
        <location evidence="10">Membrane</location>
        <topology evidence="10">Multi-pass membrane protein</topology>
    </subcellularLocation>
    <subcellularLocation>
        <location evidence="1">Mitochondrion inner membrane</location>
        <topology evidence="1">Multi-pass membrane protein</topology>
    </subcellularLocation>
</comment>
<evidence type="ECO:0000256" key="5">
    <source>
        <dbReference type="ARBA" id="ARBA00022792"/>
    </source>
</evidence>
<evidence type="ECO:0000256" key="1">
    <source>
        <dbReference type="ARBA" id="ARBA00004448"/>
    </source>
</evidence>
<keyword evidence="8 9" id="KW-0812">Transmembrane</keyword>
<dbReference type="PANTHER" id="PTHR45635:SF14">
    <property type="entry name" value="ADP_ATP TRANSLOCASE"/>
    <property type="match status" value="1"/>
</dbReference>
<evidence type="ECO:0000256" key="6">
    <source>
        <dbReference type="ARBA" id="ARBA00022989"/>
    </source>
</evidence>
<keyword evidence="7" id="KW-0496">Mitochondrion</keyword>
<evidence type="ECO:0000256" key="7">
    <source>
        <dbReference type="ARBA" id="ARBA00023128"/>
    </source>
</evidence>
<evidence type="ECO:0000256" key="4">
    <source>
        <dbReference type="ARBA" id="ARBA00022737"/>
    </source>
</evidence>
<keyword evidence="8" id="KW-0472">Membrane</keyword>
<accession>A0A8S1SPB4</accession>
<dbReference type="PROSITE" id="PS50920">
    <property type="entry name" value="SOLCAR"/>
    <property type="match status" value="3"/>
</dbReference>
<dbReference type="Pfam" id="PF00153">
    <property type="entry name" value="Mito_carr"/>
    <property type="match status" value="3"/>
</dbReference>
<dbReference type="InterPro" id="IPR018108">
    <property type="entry name" value="MCP_transmembrane"/>
</dbReference>
<dbReference type="GO" id="GO:0005743">
    <property type="term" value="C:mitochondrial inner membrane"/>
    <property type="evidence" value="ECO:0007669"/>
    <property type="project" value="UniProtKB-SubCell"/>
</dbReference>
<evidence type="ECO:0000256" key="8">
    <source>
        <dbReference type="PROSITE-ProRule" id="PRU00282"/>
    </source>
</evidence>
<comment type="function">
    <text evidence="10">Catalyzes the exchange of ADP and ATP across the membrane.</text>
</comment>
<reference evidence="11" key="1">
    <citation type="submission" date="2021-01" db="EMBL/GenBank/DDBJ databases">
        <authorList>
            <consortium name="Genoscope - CEA"/>
            <person name="William W."/>
        </authorList>
    </citation>
    <scope>NUCLEOTIDE SEQUENCE</scope>
</reference>
<dbReference type="Proteomes" id="UP000683925">
    <property type="component" value="Unassembled WGS sequence"/>
</dbReference>
<feature type="repeat" description="Solcar" evidence="8">
    <location>
        <begin position="153"/>
        <end position="242"/>
    </location>
</feature>
<feature type="repeat" description="Solcar" evidence="8">
    <location>
        <begin position="54"/>
        <end position="141"/>
    </location>
</feature>
<dbReference type="EMBL" id="CAJJDP010000010">
    <property type="protein sequence ID" value="CAD8140242.1"/>
    <property type="molecule type" value="Genomic_DNA"/>
</dbReference>